<feature type="domain" description="Acetyl-CoA hydrolase/transferase N-terminal" evidence="3">
    <location>
        <begin position="17"/>
        <end position="183"/>
    </location>
</feature>
<comment type="caution">
    <text evidence="5">The sequence shown here is derived from an EMBL/GenBank/DDBJ whole genome shotgun (WGS) entry which is preliminary data.</text>
</comment>
<gene>
    <name evidence="5" type="ORF">HYY20_07655</name>
</gene>
<dbReference type="GO" id="GO:0016787">
    <property type="term" value="F:hydrolase activity"/>
    <property type="evidence" value="ECO:0007669"/>
    <property type="project" value="UniProtKB-KW"/>
</dbReference>
<dbReference type="InterPro" id="IPR003702">
    <property type="entry name" value="ActCoA_hydro_N"/>
</dbReference>
<dbReference type="Gene3D" id="3.40.1080.10">
    <property type="entry name" value="Glutaconate Coenzyme A-transferase"/>
    <property type="match status" value="1"/>
</dbReference>
<dbReference type="InterPro" id="IPR026888">
    <property type="entry name" value="AcetylCoA_hyd_C"/>
</dbReference>
<dbReference type="Pfam" id="PF02550">
    <property type="entry name" value="AcetylCoA_hydro"/>
    <property type="match status" value="1"/>
</dbReference>
<dbReference type="InterPro" id="IPR046433">
    <property type="entry name" value="ActCoA_hydro"/>
</dbReference>
<dbReference type="GO" id="GO:0008775">
    <property type="term" value="F:acetate CoA-transferase activity"/>
    <property type="evidence" value="ECO:0007669"/>
    <property type="project" value="InterPro"/>
</dbReference>
<comment type="similarity">
    <text evidence="1">Belongs to the acetyl-CoA hydrolase/transferase family.</text>
</comment>
<dbReference type="Proteomes" id="UP000769766">
    <property type="component" value="Unassembled WGS sequence"/>
</dbReference>
<evidence type="ECO:0000256" key="2">
    <source>
        <dbReference type="ARBA" id="ARBA00022679"/>
    </source>
</evidence>
<dbReference type="EMBL" id="JACPRF010000230">
    <property type="protein sequence ID" value="MBI2876740.1"/>
    <property type="molecule type" value="Genomic_DNA"/>
</dbReference>
<proteinExistence type="inferred from homology"/>
<dbReference type="PANTHER" id="PTHR21432">
    <property type="entry name" value="ACETYL-COA HYDROLASE-RELATED"/>
    <property type="match status" value="1"/>
</dbReference>
<evidence type="ECO:0000256" key="1">
    <source>
        <dbReference type="ARBA" id="ARBA00009632"/>
    </source>
</evidence>
<organism evidence="5 6">
    <name type="scientific">Tectimicrobiota bacterium</name>
    <dbReference type="NCBI Taxonomy" id="2528274"/>
    <lineage>
        <taxon>Bacteria</taxon>
        <taxon>Pseudomonadati</taxon>
        <taxon>Nitrospinota/Tectimicrobiota group</taxon>
        <taxon>Candidatus Tectimicrobiota</taxon>
    </lineage>
</organism>
<sequence>MDSKYPRGNKDPRRVTAAEAISALRAGQRVILGDGCGEPQTLVEALLAERRRLQGLEIVNGFHVATPHAYAQPDPEGSALRLNTWMAGPRDRQALAAGTADYLPCHVSEYHELLREGRLPLDAVLLQVSPPDEEGYCSLGITVACLLDAVALAPLVIAEVNAQMPYVLGEARLHLSQFDYLVEVSRPVLEMPLPKIGPAEEQVGKNVAQLIPDGATIQFGVGTIPEAVLRALGERRELGIHSGMLSDGVVDLMERGAVTNGRKAIDPGVTVATCLLGTERLYRFAHRNPQIALYPSSYTHNLRVIGQLRDFVSINAALQVDLTGQVNAESLGLRQISGVGGQADFVRGAHLCEGGRAITALTATTPDGKASRIVPVLPLGSAVTTPRHEVQYVVTEYGIADLRGKNLTQRREALVAIAHPDFREQILQEHYELRSRQNEKGKMKNEK</sequence>
<protein>
    <submittedName>
        <fullName evidence="5">Acetyl-CoA hydrolase/transferase family protein</fullName>
    </submittedName>
</protein>
<dbReference type="Gene3D" id="3.40.1080.20">
    <property type="entry name" value="Acetyl-CoA hydrolase/transferase C-terminal domain"/>
    <property type="match status" value="1"/>
</dbReference>
<evidence type="ECO:0000313" key="5">
    <source>
        <dbReference type="EMBL" id="MBI2876740.1"/>
    </source>
</evidence>
<dbReference type="AlphaFoldDB" id="A0A932CNR4"/>
<dbReference type="InterPro" id="IPR038460">
    <property type="entry name" value="AcetylCoA_hyd_C_sf"/>
</dbReference>
<evidence type="ECO:0000259" key="3">
    <source>
        <dbReference type="Pfam" id="PF02550"/>
    </source>
</evidence>
<dbReference type="GO" id="GO:0006083">
    <property type="term" value="P:acetate metabolic process"/>
    <property type="evidence" value="ECO:0007669"/>
    <property type="project" value="InterPro"/>
</dbReference>
<dbReference type="InterPro" id="IPR037171">
    <property type="entry name" value="NagB/RpiA_transferase-like"/>
</dbReference>
<keyword evidence="5" id="KW-0378">Hydrolase</keyword>
<evidence type="ECO:0000259" key="4">
    <source>
        <dbReference type="Pfam" id="PF13336"/>
    </source>
</evidence>
<evidence type="ECO:0000313" key="6">
    <source>
        <dbReference type="Proteomes" id="UP000769766"/>
    </source>
</evidence>
<dbReference type="Pfam" id="PF13336">
    <property type="entry name" value="AcetylCoA_hyd_C"/>
    <property type="match status" value="1"/>
</dbReference>
<dbReference type="PANTHER" id="PTHR21432:SF20">
    <property type="entry name" value="ACETYL-COA HYDROLASE"/>
    <property type="match status" value="1"/>
</dbReference>
<reference evidence="5" key="1">
    <citation type="submission" date="2020-07" db="EMBL/GenBank/DDBJ databases">
        <title>Huge and variable diversity of episymbiotic CPR bacteria and DPANN archaea in groundwater ecosystems.</title>
        <authorList>
            <person name="He C.Y."/>
            <person name="Keren R."/>
            <person name="Whittaker M."/>
            <person name="Farag I.F."/>
            <person name="Doudna J."/>
            <person name="Cate J.H.D."/>
            <person name="Banfield J.F."/>
        </authorList>
    </citation>
    <scope>NUCLEOTIDE SEQUENCE</scope>
    <source>
        <strain evidence="5">NC_groundwater_672_Ag_B-0.1um_62_36</strain>
    </source>
</reference>
<dbReference type="SUPFAM" id="SSF100950">
    <property type="entry name" value="NagB/RpiA/CoA transferase-like"/>
    <property type="match status" value="2"/>
</dbReference>
<keyword evidence="2" id="KW-0808">Transferase</keyword>
<accession>A0A932CNR4</accession>
<dbReference type="Gene3D" id="3.30.750.70">
    <property type="entry name" value="4-hydroxybutyrate coenzyme like domains"/>
    <property type="match status" value="1"/>
</dbReference>
<name>A0A932CNR4_UNCTE</name>
<feature type="domain" description="Acetyl-CoA hydrolase/transferase C-terminal" evidence="4">
    <location>
        <begin position="277"/>
        <end position="429"/>
    </location>
</feature>